<name>A0A6C0BZK2_9ZZZZ</name>
<dbReference type="AlphaFoldDB" id="A0A6C0BZK2"/>
<sequence>MAGQYRNLPLTARDMSMWRLRVMELDLAIAWALVAEGERQKNRVTEWVLSFDDTLAEDELRRTAITEFVVSLRGRALNDMCSQFLALRRQNTRHVRTIHAAACTFENEFAELREVEGL</sequence>
<reference evidence="1" key="1">
    <citation type="journal article" date="2020" name="Nature">
        <title>Giant virus diversity and host interactions through global metagenomics.</title>
        <authorList>
            <person name="Schulz F."/>
            <person name="Roux S."/>
            <person name="Paez-Espino D."/>
            <person name="Jungbluth S."/>
            <person name="Walsh D.A."/>
            <person name="Denef V.J."/>
            <person name="McMahon K.D."/>
            <person name="Konstantinidis K.T."/>
            <person name="Eloe-Fadrosh E.A."/>
            <person name="Kyrpides N.C."/>
            <person name="Woyke T."/>
        </authorList>
    </citation>
    <scope>NUCLEOTIDE SEQUENCE</scope>
    <source>
        <strain evidence="1">GVMAG-M-3300020182-33</strain>
    </source>
</reference>
<accession>A0A6C0BZK2</accession>
<proteinExistence type="predicted"/>
<protein>
    <submittedName>
        <fullName evidence="1">Uncharacterized protein</fullName>
    </submittedName>
</protein>
<dbReference type="EMBL" id="MN739301">
    <property type="protein sequence ID" value="QHS97616.1"/>
    <property type="molecule type" value="Genomic_DNA"/>
</dbReference>
<evidence type="ECO:0000313" key="1">
    <source>
        <dbReference type="EMBL" id="QHS97616.1"/>
    </source>
</evidence>
<organism evidence="1">
    <name type="scientific">viral metagenome</name>
    <dbReference type="NCBI Taxonomy" id="1070528"/>
    <lineage>
        <taxon>unclassified sequences</taxon>
        <taxon>metagenomes</taxon>
        <taxon>organismal metagenomes</taxon>
    </lineage>
</organism>